<feature type="transmembrane region" description="Helical" evidence="1">
    <location>
        <begin position="6"/>
        <end position="30"/>
    </location>
</feature>
<keyword evidence="1" id="KW-1133">Transmembrane helix</keyword>
<evidence type="ECO:0000313" key="3">
    <source>
        <dbReference type="Proteomes" id="UP000606730"/>
    </source>
</evidence>
<comment type="caution">
    <text evidence="2">The sequence shown here is derived from an EMBL/GenBank/DDBJ whole genome shotgun (WGS) entry which is preliminary data.</text>
</comment>
<name>A0A917A9W6_9RHOB</name>
<dbReference type="OrthoDB" id="7950681at2"/>
<keyword evidence="1" id="KW-0812">Transmembrane</keyword>
<reference evidence="2" key="1">
    <citation type="journal article" date="2014" name="Int. J. Syst. Evol. Microbiol.">
        <title>Complete genome sequence of Corynebacterium casei LMG S-19264T (=DSM 44701T), isolated from a smear-ripened cheese.</title>
        <authorList>
            <consortium name="US DOE Joint Genome Institute (JGI-PGF)"/>
            <person name="Walter F."/>
            <person name="Albersmeier A."/>
            <person name="Kalinowski J."/>
            <person name="Ruckert C."/>
        </authorList>
    </citation>
    <scope>NUCLEOTIDE SEQUENCE</scope>
    <source>
        <strain evidence="2">CGMCC 1.16012</strain>
    </source>
</reference>
<dbReference type="AlphaFoldDB" id="A0A917A9W6"/>
<dbReference type="EMBL" id="BMKN01000001">
    <property type="protein sequence ID" value="GGE37435.1"/>
    <property type="molecule type" value="Genomic_DNA"/>
</dbReference>
<gene>
    <name evidence="2" type="ORF">GCM10011517_01470</name>
</gene>
<keyword evidence="1" id="KW-0472">Membrane</keyword>
<sequence length="138" mass="13806">MEDLILAIHFAGLAMGGAAGMGLPVVGFAAEKAPPEHRPSIGAAVKPLQMIGKAGMGLLILTGAIMATAGGVWGEASVWYWIKLVLVACLIGGIITADKAGAKARAGDAAAGAKVKMVSKINLTLLAAILLCAALAFN</sequence>
<proteinExistence type="predicted"/>
<protein>
    <recommendedName>
        <fullName evidence="4">Copper resistance protein D</fullName>
    </recommendedName>
</protein>
<reference evidence="2" key="2">
    <citation type="submission" date="2020-09" db="EMBL/GenBank/DDBJ databases">
        <authorList>
            <person name="Sun Q."/>
            <person name="Zhou Y."/>
        </authorList>
    </citation>
    <scope>NUCLEOTIDE SEQUENCE</scope>
    <source>
        <strain evidence="2">CGMCC 1.16012</strain>
    </source>
</reference>
<feature type="transmembrane region" description="Helical" evidence="1">
    <location>
        <begin position="118"/>
        <end position="137"/>
    </location>
</feature>
<accession>A0A917A9W6</accession>
<evidence type="ECO:0000256" key="1">
    <source>
        <dbReference type="SAM" id="Phobius"/>
    </source>
</evidence>
<evidence type="ECO:0000313" key="2">
    <source>
        <dbReference type="EMBL" id="GGE37435.1"/>
    </source>
</evidence>
<dbReference type="RefSeq" id="WP_095596897.1">
    <property type="nucleotide sequence ID" value="NZ_BMKN01000001.1"/>
</dbReference>
<organism evidence="2 3">
    <name type="scientific">Actibacterium pelagium</name>
    <dbReference type="NCBI Taxonomy" id="2029103"/>
    <lineage>
        <taxon>Bacteria</taxon>
        <taxon>Pseudomonadati</taxon>
        <taxon>Pseudomonadota</taxon>
        <taxon>Alphaproteobacteria</taxon>
        <taxon>Rhodobacterales</taxon>
        <taxon>Roseobacteraceae</taxon>
        <taxon>Actibacterium</taxon>
    </lineage>
</organism>
<evidence type="ECO:0008006" key="4">
    <source>
        <dbReference type="Google" id="ProtNLM"/>
    </source>
</evidence>
<feature type="transmembrane region" description="Helical" evidence="1">
    <location>
        <begin position="78"/>
        <end position="97"/>
    </location>
</feature>
<keyword evidence="3" id="KW-1185">Reference proteome</keyword>
<feature type="transmembrane region" description="Helical" evidence="1">
    <location>
        <begin position="51"/>
        <end position="72"/>
    </location>
</feature>
<dbReference type="Proteomes" id="UP000606730">
    <property type="component" value="Unassembled WGS sequence"/>
</dbReference>